<dbReference type="AlphaFoldDB" id="A0AAD8FRL8"/>
<feature type="repeat" description="ANK" evidence="1">
    <location>
        <begin position="39"/>
        <end position="71"/>
    </location>
</feature>
<evidence type="ECO:0000256" key="1">
    <source>
        <dbReference type="PROSITE-ProRule" id="PRU00023"/>
    </source>
</evidence>
<dbReference type="SUPFAM" id="SSF48403">
    <property type="entry name" value="Ankyrin repeat"/>
    <property type="match status" value="1"/>
</dbReference>
<dbReference type="InterPro" id="IPR021832">
    <property type="entry name" value="ANKRD13"/>
</dbReference>
<dbReference type="SMART" id="SM00248">
    <property type="entry name" value="ANK"/>
    <property type="match status" value="1"/>
</dbReference>
<organism evidence="2 3">
    <name type="scientific">Acipenser oxyrinchus oxyrinchus</name>
    <dbReference type="NCBI Taxonomy" id="40147"/>
    <lineage>
        <taxon>Eukaryota</taxon>
        <taxon>Metazoa</taxon>
        <taxon>Chordata</taxon>
        <taxon>Craniata</taxon>
        <taxon>Vertebrata</taxon>
        <taxon>Euteleostomi</taxon>
        <taxon>Actinopterygii</taxon>
        <taxon>Chondrostei</taxon>
        <taxon>Acipenseriformes</taxon>
        <taxon>Acipenseridae</taxon>
        <taxon>Acipenser</taxon>
    </lineage>
</organism>
<protein>
    <submittedName>
        <fullName evidence="2">Ankyrin repeat domain-containing protein 13D</fullName>
    </submittedName>
</protein>
<gene>
    <name evidence="2" type="primary">ANKRD13B</name>
    <name evidence="2" type="ORF">AOXY_G33607</name>
</gene>
<reference evidence="2" key="1">
    <citation type="submission" date="2022-02" db="EMBL/GenBank/DDBJ databases">
        <title>Atlantic sturgeon de novo genome assembly.</title>
        <authorList>
            <person name="Stock M."/>
            <person name="Klopp C."/>
            <person name="Guiguen Y."/>
            <person name="Cabau C."/>
            <person name="Parinello H."/>
            <person name="Santidrian Yebra-Pimentel E."/>
            <person name="Kuhl H."/>
            <person name="Dirks R.P."/>
            <person name="Guessner J."/>
            <person name="Wuertz S."/>
            <person name="Du K."/>
            <person name="Schartl M."/>
        </authorList>
    </citation>
    <scope>NUCLEOTIDE SEQUENCE</scope>
    <source>
        <strain evidence="2">STURGEONOMICS-FGT-2020</strain>
        <tissue evidence="2">Whole blood</tissue>
    </source>
</reference>
<keyword evidence="3" id="KW-1185">Reference proteome</keyword>
<dbReference type="GO" id="GO:0005737">
    <property type="term" value="C:cytoplasm"/>
    <property type="evidence" value="ECO:0007669"/>
    <property type="project" value="TreeGrafter"/>
</dbReference>
<dbReference type="Pfam" id="PF00023">
    <property type="entry name" value="Ank"/>
    <property type="match status" value="1"/>
</dbReference>
<accession>A0AAD8FRL8</accession>
<dbReference type="Gene3D" id="1.25.40.20">
    <property type="entry name" value="Ankyrin repeat-containing domain"/>
    <property type="match status" value="1"/>
</dbReference>
<dbReference type="InterPro" id="IPR002110">
    <property type="entry name" value="Ankyrin_rpt"/>
</dbReference>
<keyword evidence="1" id="KW-0040">ANK repeat</keyword>
<name>A0AAD8FRL8_ACIOX</name>
<evidence type="ECO:0000313" key="2">
    <source>
        <dbReference type="EMBL" id="KAK1150604.1"/>
    </source>
</evidence>
<dbReference type="EMBL" id="JAGXEW010000057">
    <property type="protein sequence ID" value="KAK1150604.1"/>
    <property type="molecule type" value="Genomic_DNA"/>
</dbReference>
<sequence length="99" mass="11208">MSWMMEKHPLHLFVWHNQFLELDRELQKSKVSVELQDPRGRTPLQLAVCLGHLESARVLLRHGADLSKENQHGWTGEGLGALGMRSTQRCDPVLVSLGV</sequence>
<dbReference type="PROSITE" id="PS50088">
    <property type="entry name" value="ANK_REPEAT"/>
    <property type="match status" value="1"/>
</dbReference>
<dbReference type="PROSITE" id="PS50297">
    <property type="entry name" value="ANK_REP_REGION"/>
    <property type="match status" value="1"/>
</dbReference>
<evidence type="ECO:0000313" key="3">
    <source>
        <dbReference type="Proteomes" id="UP001230051"/>
    </source>
</evidence>
<dbReference type="PANTHER" id="PTHR12447">
    <property type="entry name" value="ANKYRIN REPEAT DOMAIN-CONTAINING PROTEIN 13"/>
    <property type="match status" value="1"/>
</dbReference>
<proteinExistence type="predicted"/>
<dbReference type="Proteomes" id="UP001230051">
    <property type="component" value="Unassembled WGS sequence"/>
</dbReference>
<dbReference type="InterPro" id="IPR036770">
    <property type="entry name" value="Ankyrin_rpt-contain_sf"/>
</dbReference>
<comment type="caution">
    <text evidence="2">The sequence shown here is derived from an EMBL/GenBank/DDBJ whole genome shotgun (WGS) entry which is preliminary data.</text>
</comment>
<dbReference type="PANTHER" id="PTHR12447:SF31">
    <property type="entry name" value="LD31969P"/>
    <property type="match status" value="1"/>
</dbReference>